<dbReference type="EMBL" id="CP144089">
    <property type="protein sequence ID" value="WWD08159.1"/>
    <property type="molecule type" value="Genomic_DNA"/>
</dbReference>
<proteinExistence type="predicted"/>
<keyword evidence="2" id="KW-1185">Reference proteome</keyword>
<reference evidence="1 2" key="1">
    <citation type="submission" date="2024-01" db="EMBL/GenBank/DDBJ databases">
        <title>Comparative genomics of Cryptococcus and Kwoniella reveals pathogenesis evolution and contrasting modes of karyotype evolution via chromosome fusion or intercentromeric recombination.</title>
        <authorList>
            <person name="Coelho M.A."/>
            <person name="David-Palma M."/>
            <person name="Shea T."/>
            <person name="Bowers K."/>
            <person name="McGinley-Smith S."/>
            <person name="Mohammad A.W."/>
            <person name="Gnirke A."/>
            <person name="Yurkov A.M."/>
            <person name="Nowrousian M."/>
            <person name="Sun S."/>
            <person name="Cuomo C.A."/>
            <person name="Heitman J."/>
        </authorList>
    </citation>
    <scope>NUCLEOTIDE SEQUENCE [LARGE SCALE GENOMIC DNA]</scope>
    <source>
        <strain evidence="1 2">PYCC6329</strain>
    </source>
</reference>
<dbReference type="AlphaFoldDB" id="A0AAX4KQC2"/>
<sequence length="185" mass="20332">MSAPPSASDQPYRRSYVLYSTSGRTLWSNPSTRTSSYRGSAKGNPEAWTSYIANAHAANPDPTGLNLSSWIQTCQGVMDSAKDTMDCLQFHADEEDTELVPVSQSVLDEYDQVVQVVESTFGGVGSILHFHDGSTRGYVKPDDNASTLEENANRVRWAMQESSSDQGIVAFKVNDRGMKKLPFLI</sequence>
<accession>A0AAX4KQC2</accession>
<evidence type="ECO:0000313" key="2">
    <source>
        <dbReference type="Proteomes" id="UP001358614"/>
    </source>
</evidence>
<dbReference type="KEGG" id="ker:91105071"/>
<dbReference type="Proteomes" id="UP001358614">
    <property type="component" value="Chromosome 1"/>
</dbReference>
<name>A0AAX4KQC2_9TREE</name>
<protein>
    <recommendedName>
        <fullName evidence="3">WW domain-containing protein</fullName>
    </recommendedName>
</protein>
<evidence type="ECO:0008006" key="3">
    <source>
        <dbReference type="Google" id="ProtNLM"/>
    </source>
</evidence>
<organism evidence="1 2">
    <name type="scientific">Kwoniella europaea PYCC6329</name>
    <dbReference type="NCBI Taxonomy" id="1423913"/>
    <lineage>
        <taxon>Eukaryota</taxon>
        <taxon>Fungi</taxon>
        <taxon>Dikarya</taxon>
        <taxon>Basidiomycota</taxon>
        <taxon>Agaricomycotina</taxon>
        <taxon>Tremellomycetes</taxon>
        <taxon>Tremellales</taxon>
        <taxon>Cryptococcaceae</taxon>
        <taxon>Kwoniella</taxon>
    </lineage>
</organism>
<evidence type="ECO:0000313" key="1">
    <source>
        <dbReference type="EMBL" id="WWD08159.1"/>
    </source>
</evidence>
<dbReference type="RefSeq" id="XP_066086126.1">
    <property type="nucleotide sequence ID" value="XM_066230029.1"/>
</dbReference>
<dbReference type="GeneID" id="91105071"/>
<gene>
    <name evidence="1" type="ORF">V865_006270</name>
</gene>